<dbReference type="SUPFAM" id="SSF52172">
    <property type="entry name" value="CheY-like"/>
    <property type="match status" value="1"/>
</dbReference>
<dbReference type="Gene3D" id="3.40.50.2300">
    <property type="match status" value="1"/>
</dbReference>
<evidence type="ECO:0000313" key="8">
    <source>
        <dbReference type="Proteomes" id="UP000247476"/>
    </source>
</evidence>
<evidence type="ECO:0000313" key="7">
    <source>
        <dbReference type="EMBL" id="PYI56583.1"/>
    </source>
</evidence>
<reference evidence="7 8" key="1">
    <citation type="submission" date="2018-05" db="EMBL/GenBank/DDBJ databases">
        <title>Paenibacillus flagellatus sp. nov., isolated from selenium mineral soil.</title>
        <authorList>
            <person name="Dai X."/>
        </authorList>
    </citation>
    <scope>NUCLEOTIDE SEQUENCE [LARGE SCALE GENOMIC DNA]</scope>
    <source>
        <strain evidence="7 8">DXL2</strain>
    </source>
</reference>
<dbReference type="PANTHER" id="PTHR43280:SF10">
    <property type="entry name" value="REGULATORY PROTEIN POCR"/>
    <property type="match status" value="1"/>
</dbReference>
<dbReference type="AlphaFoldDB" id="A0A2V5KEL9"/>
<feature type="modified residue" description="4-aspartylphosphate" evidence="4">
    <location>
        <position position="58"/>
    </location>
</feature>
<dbReference type="InterPro" id="IPR001789">
    <property type="entry name" value="Sig_transdc_resp-reg_receiver"/>
</dbReference>
<evidence type="ECO:0000259" key="5">
    <source>
        <dbReference type="PROSITE" id="PS01124"/>
    </source>
</evidence>
<dbReference type="SUPFAM" id="SSF46689">
    <property type="entry name" value="Homeodomain-like"/>
    <property type="match status" value="2"/>
</dbReference>
<keyword evidence="3" id="KW-0804">Transcription</keyword>
<dbReference type="InterPro" id="IPR011006">
    <property type="entry name" value="CheY-like_superfamily"/>
</dbReference>
<protein>
    <submittedName>
        <fullName evidence="7">DNA-binding response regulator</fullName>
    </submittedName>
</protein>
<sequence length="244" mass="28036">MTVIRTKVLVADDEAPIRDSLRLFGWARHDLELVGVARHGREAMELSLAAEPEIVVTDIVMPVMDGLRLTRRLKEWKPDVQIILLTCHSDFDYVREALVLGACDYLLKGTYREEDLVAALNKAKERIPGRNRDDAGGDKRYEIREALAFIRDHLREPFGLPEVAAHVGLSANYFGLLFRRETGEPFQDYVKRERLEKAAYLLRHSAMKVYEVAAETGFPSYRYFTDVFCKRYGKSPREYRGSHG</sequence>
<accession>A0A2V5KEL9</accession>
<dbReference type="RefSeq" id="WP_110839110.1">
    <property type="nucleotide sequence ID" value="NZ_QJVJ01000002.1"/>
</dbReference>
<proteinExistence type="predicted"/>
<dbReference type="Pfam" id="PF12833">
    <property type="entry name" value="HTH_18"/>
    <property type="match status" value="1"/>
</dbReference>
<dbReference type="SMART" id="SM00342">
    <property type="entry name" value="HTH_ARAC"/>
    <property type="match status" value="1"/>
</dbReference>
<gene>
    <name evidence="7" type="ORF">DLM86_06340</name>
</gene>
<dbReference type="Gene3D" id="1.10.10.60">
    <property type="entry name" value="Homeodomain-like"/>
    <property type="match status" value="2"/>
</dbReference>
<dbReference type="SMART" id="SM00448">
    <property type="entry name" value="REC"/>
    <property type="match status" value="1"/>
</dbReference>
<evidence type="ECO:0000256" key="2">
    <source>
        <dbReference type="ARBA" id="ARBA00023125"/>
    </source>
</evidence>
<dbReference type="OrthoDB" id="1769137at2"/>
<dbReference type="GO" id="GO:0003700">
    <property type="term" value="F:DNA-binding transcription factor activity"/>
    <property type="evidence" value="ECO:0007669"/>
    <property type="project" value="InterPro"/>
</dbReference>
<dbReference type="Pfam" id="PF00072">
    <property type="entry name" value="Response_reg"/>
    <property type="match status" value="1"/>
</dbReference>
<dbReference type="Proteomes" id="UP000247476">
    <property type="component" value="Unassembled WGS sequence"/>
</dbReference>
<keyword evidence="8" id="KW-1185">Reference proteome</keyword>
<evidence type="ECO:0000259" key="6">
    <source>
        <dbReference type="PROSITE" id="PS50110"/>
    </source>
</evidence>
<feature type="domain" description="HTH araC/xylS-type" evidence="5">
    <location>
        <begin position="144"/>
        <end position="242"/>
    </location>
</feature>
<dbReference type="GO" id="GO:0000160">
    <property type="term" value="P:phosphorelay signal transduction system"/>
    <property type="evidence" value="ECO:0007669"/>
    <property type="project" value="InterPro"/>
</dbReference>
<dbReference type="CDD" id="cd17536">
    <property type="entry name" value="REC_YesN-like"/>
    <property type="match status" value="1"/>
</dbReference>
<evidence type="ECO:0000256" key="1">
    <source>
        <dbReference type="ARBA" id="ARBA00023015"/>
    </source>
</evidence>
<organism evidence="7 8">
    <name type="scientific">Paenibacillus flagellatus</name>
    <dbReference type="NCBI Taxonomy" id="2211139"/>
    <lineage>
        <taxon>Bacteria</taxon>
        <taxon>Bacillati</taxon>
        <taxon>Bacillota</taxon>
        <taxon>Bacilli</taxon>
        <taxon>Bacillales</taxon>
        <taxon>Paenibacillaceae</taxon>
        <taxon>Paenibacillus</taxon>
    </lineage>
</organism>
<feature type="domain" description="Response regulatory" evidence="6">
    <location>
        <begin position="7"/>
        <end position="123"/>
    </location>
</feature>
<dbReference type="InterPro" id="IPR018060">
    <property type="entry name" value="HTH_AraC"/>
</dbReference>
<dbReference type="GO" id="GO:0043565">
    <property type="term" value="F:sequence-specific DNA binding"/>
    <property type="evidence" value="ECO:0007669"/>
    <property type="project" value="InterPro"/>
</dbReference>
<dbReference type="PANTHER" id="PTHR43280">
    <property type="entry name" value="ARAC-FAMILY TRANSCRIPTIONAL REGULATOR"/>
    <property type="match status" value="1"/>
</dbReference>
<dbReference type="InterPro" id="IPR020449">
    <property type="entry name" value="Tscrpt_reg_AraC-type_HTH"/>
</dbReference>
<dbReference type="InterPro" id="IPR009057">
    <property type="entry name" value="Homeodomain-like_sf"/>
</dbReference>
<dbReference type="PRINTS" id="PR00032">
    <property type="entry name" value="HTHARAC"/>
</dbReference>
<evidence type="ECO:0000256" key="3">
    <source>
        <dbReference type="ARBA" id="ARBA00023163"/>
    </source>
</evidence>
<dbReference type="PROSITE" id="PS50110">
    <property type="entry name" value="RESPONSE_REGULATORY"/>
    <property type="match status" value="1"/>
</dbReference>
<dbReference type="PROSITE" id="PS01124">
    <property type="entry name" value="HTH_ARAC_FAMILY_2"/>
    <property type="match status" value="1"/>
</dbReference>
<keyword evidence="4" id="KW-0597">Phosphoprotein</keyword>
<dbReference type="EMBL" id="QJVJ01000002">
    <property type="protein sequence ID" value="PYI56583.1"/>
    <property type="molecule type" value="Genomic_DNA"/>
</dbReference>
<keyword evidence="1" id="KW-0805">Transcription regulation</keyword>
<keyword evidence="2 7" id="KW-0238">DNA-binding</keyword>
<name>A0A2V5KEL9_9BACL</name>
<comment type="caution">
    <text evidence="7">The sequence shown here is derived from an EMBL/GenBank/DDBJ whole genome shotgun (WGS) entry which is preliminary data.</text>
</comment>
<evidence type="ECO:0000256" key="4">
    <source>
        <dbReference type="PROSITE-ProRule" id="PRU00169"/>
    </source>
</evidence>